<feature type="domain" description="DUF4097" evidence="2">
    <location>
        <begin position="111"/>
        <end position="329"/>
    </location>
</feature>
<feature type="coiled-coil region" evidence="1">
    <location>
        <begin position="12"/>
        <end position="46"/>
    </location>
</feature>
<reference evidence="4 5" key="1">
    <citation type="submission" date="2024-09" db="EMBL/GenBank/DDBJ databases">
        <authorList>
            <person name="Sun Q."/>
            <person name="Mori K."/>
        </authorList>
    </citation>
    <scope>NUCLEOTIDE SEQUENCE [LARGE SCALE GENOMIC DNA]</scope>
    <source>
        <strain evidence="4 5">CGMCC 1.9126</strain>
    </source>
</reference>
<gene>
    <name evidence="4" type="ORF">ACFFHF_18120</name>
</gene>
<dbReference type="EMBL" id="JBHLUU010000117">
    <property type="protein sequence ID" value="MFC0477123.1"/>
    <property type="molecule type" value="Genomic_DNA"/>
</dbReference>
<dbReference type="Proteomes" id="UP001589738">
    <property type="component" value="Unassembled WGS sequence"/>
</dbReference>
<comment type="caution">
    <text evidence="4">The sequence shown here is derived from an EMBL/GenBank/DDBJ whole genome shotgun (WGS) entry which is preliminary data.</text>
</comment>
<name>A0ABV6KV07_9BACI</name>
<dbReference type="InterPro" id="IPR016599">
    <property type="entry name" value="UCP012569"/>
</dbReference>
<evidence type="ECO:0000256" key="1">
    <source>
        <dbReference type="SAM" id="Coils"/>
    </source>
</evidence>
<dbReference type="RefSeq" id="WP_377058761.1">
    <property type="nucleotide sequence ID" value="NZ_JBHLUU010000117.1"/>
</dbReference>
<organism evidence="4 5">
    <name type="scientific">Robertmurraya beringensis</name>
    <dbReference type="NCBI Taxonomy" id="641660"/>
    <lineage>
        <taxon>Bacteria</taxon>
        <taxon>Bacillati</taxon>
        <taxon>Bacillota</taxon>
        <taxon>Bacilli</taxon>
        <taxon>Bacillales</taxon>
        <taxon>Bacillaceae</taxon>
        <taxon>Robertmurraya</taxon>
    </lineage>
</organism>
<dbReference type="InterPro" id="IPR053959">
    <property type="entry name" value="YvlB/LiaX_N"/>
</dbReference>
<evidence type="ECO:0000313" key="4">
    <source>
        <dbReference type="EMBL" id="MFC0477123.1"/>
    </source>
</evidence>
<dbReference type="Pfam" id="PF22746">
    <property type="entry name" value="SHOCT-like_DUF2089-C"/>
    <property type="match status" value="1"/>
</dbReference>
<dbReference type="InterPro" id="IPR025164">
    <property type="entry name" value="Toastrack_DUF4097"/>
</dbReference>
<evidence type="ECO:0000259" key="2">
    <source>
        <dbReference type="Pfam" id="PF13349"/>
    </source>
</evidence>
<dbReference type="PANTHER" id="PTHR33885:SF4">
    <property type="entry name" value="LMO2487 PROTEIN"/>
    <property type="match status" value="1"/>
</dbReference>
<accession>A0ABV6KV07</accession>
<dbReference type="Pfam" id="PF13349">
    <property type="entry name" value="DUF4097"/>
    <property type="match status" value="1"/>
</dbReference>
<dbReference type="InterPro" id="IPR052027">
    <property type="entry name" value="PspC"/>
</dbReference>
<dbReference type="PANTHER" id="PTHR33885">
    <property type="entry name" value="PHAGE SHOCK PROTEIN C"/>
    <property type="match status" value="1"/>
</dbReference>
<evidence type="ECO:0000313" key="5">
    <source>
        <dbReference type="Proteomes" id="UP001589738"/>
    </source>
</evidence>
<dbReference type="PIRSF" id="PIRSF012569">
    <property type="entry name" value="UCP012569"/>
    <property type="match status" value="1"/>
</dbReference>
<protein>
    <submittedName>
        <fullName evidence="4">DUF4097 family beta strand repeat-containing protein</fullName>
    </submittedName>
</protein>
<evidence type="ECO:0000259" key="3">
    <source>
        <dbReference type="Pfam" id="PF22746"/>
    </source>
</evidence>
<sequence>MKEERKRILQMVEEGKLKVDEALLLLEELEKSNTSMEEKQQKLYHELSTVVNIEEGKKSSGFSYQKAQSAKDKILEFVDVAFKKIKDFDLDWNFGQSVDVSHIYQQTHARVKDIDIDVANGSVTLIPWDQSDVRVECEAKVYRVESPEEAKSLFIKDVLFSVEGDKLRFGAQQKWMKVQAKVYVPSTEFEHIRIRMFNGPITSENLVVASFKAKTANGKVDVSNIKASKTELETANGQITVTQSQIEDFEAETINGAIRVDGSYKKLDLQSFNGNIECELAGDQSDVVVAKATTGSIKVKVPASWALSGELKSNLGGFQVDVDDISVVENKSEVVQKMVSFKSTRPLDTFTTILADTKTGSVSLKKVK</sequence>
<keyword evidence="1" id="KW-0175">Coiled coil</keyword>
<proteinExistence type="predicted"/>
<feature type="domain" description="YvlB/LiaX N-terminal" evidence="3">
    <location>
        <begin position="3"/>
        <end position="31"/>
    </location>
</feature>
<keyword evidence="5" id="KW-1185">Reference proteome</keyword>